<dbReference type="Pfam" id="PF01042">
    <property type="entry name" value="Ribonuc_L-PSP"/>
    <property type="match status" value="1"/>
</dbReference>
<protein>
    <submittedName>
        <fullName evidence="1">Rid family hydrolase</fullName>
    </submittedName>
</protein>
<dbReference type="Gene3D" id="3.30.1330.40">
    <property type="entry name" value="RutC-like"/>
    <property type="match status" value="1"/>
</dbReference>
<evidence type="ECO:0000313" key="1">
    <source>
        <dbReference type="EMBL" id="MFC1800254.1"/>
    </source>
</evidence>
<keyword evidence="1" id="KW-0378">Hydrolase</keyword>
<keyword evidence="2" id="KW-1185">Reference proteome</keyword>
<comment type="caution">
    <text evidence="1">The sequence shown here is derived from an EMBL/GenBank/DDBJ whole genome shotgun (WGS) entry which is preliminary data.</text>
</comment>
<dbReference type="SUPFAM" id="SSF55298">
    <property type="entry name" value="YjgF-like"/>
    <property type="match status" value="1"/>
</dbReference>
<accession>A0ABV6YQT8</accession>
<evidence type="ECO:0000313" key="2">
    <source>
        <dbReference type="Proteomes" id="UP001594288"/>
    </source>
</evidence>
<feature type="non-terminal residue" evidence="1">
    <location>
        <position position="1"/>
    </location>
</feature>
<dbReference type="InterPro" id="IPR035959">
    <property type="entry name" value="RutC-like_sf"/>
</dbReference>
<name>A0ABV6YQT8_UNCEI</name>
<dbReference type="PANTHER" id="PTHR11803">
    <property type="entry name" value="2-IMINOBUTANOATE/2-IMINOPROPANOATE DEAMINASE RIDA"/>
    <property type="match status" value="1"/>
</dbReference>
<reference evidence="1 2" key="1">
    <citation type="submission" date="2024-09" db="EMBL/GenBank/DDBJ databases">
        <authorList>
            <person name="D'Angelo T."/>
        </authorList>
    </citation>
    <scope>NUCLEOTIDE SEQUENCE [LARGE SCALE GENOMIC DNA]</scope>
    <source>
        <strain evidence="1">SAG AM-311-F02</strain>
    </source>
</reference>
<dbReference type="PANTHER" id="PTHR11803:SF39">
    <property type="entry name" value="2-IMINOBUTANOATE_2-IMINOPROPANOATE DEAMINASE"/>
    <property type="match status" value="1"/>
</dbReference>
<gene>
    <name evidence="1" type="ORF">ACFL2Z_05045</name>
</gene>
<dbReference type="InterPro" id="IPR006175">
    <property type="entry name" value="YjgF/YER057c/UK114"/>
</dbReference>
<proteinExistence type="predicted"/>
<sequence length="79" mass="8377">VTAQAERCLENLMALVGSAGASQASVVKVNIYLKSIEDFAAVNEVYARYFKEPYPARACIGGCELPKGALVEIEAIAAL</sequence>
<dbReference type="GO" id="GO:0016787">
    <property type="term" value="F:hydrolase activity"/>
    <property type="evidence" value="ECO:0007669"/>
    <property type="project" value="UniProtKB-KW"/>
</dbReference>
<dbReference type="CDD" id="cd00448">
    <property type="entry name" value="YjgF_YER057c_UK114_family"/>
    <property type="match status" value="1"/>
</dbReference>
<dbReference type="EMBL" id="JBHPEI010000100">
    <property type="protein sequence ID" value="MFC1800254.1"/>
    <property type="molecule type" value="Genomic_DNA"/>
</dbReference>
<organism evidence="1 2">
    <name type="scientific">Eiseniibacteriota bacterium</name>
    <dbReference type="NCBI Taxonomy" id="2212470"/>
    <lineage>
        <taxon>Bacteria</taxon>
        <taxon>Candidatus Eiseniibacteriota</taxon>
    </lineage>
</organism>
<dbReference type="Proteomes" id="UP001594288">
    <property type="component" value="Unassembled WGS sequence"/>
</dbReference>